<dbReference type="Gene3D" id="2.60.120.330">
    <property type="entry name" value="B-lactam Antibiotic, Isopenicillin N Synthase, Chain"/>
    <property type="match status" value="1"/>
</dbReference>
<reference evidence="4" key="1">
    <citation type="submission" date="2017-12" db="EMBL/GenBank/DDBJ databases">
        <authorList>
            <person name="Barbosa P."/>
            <person name="Usie A."/>
            <person name="Ramos A.M."/>
        </authorList>
    </citation>
    <scope>NUCLEOTIDE SEQUENCE</scope>
    <source>
        <strain evidence="4">HL8</strain>
        <tissue evidence="4">Leaves</tissue>
    </source>
</reference>
<organism evidence="4">
    <name type="scientific">Quercus suber</name>
    <name type="common">Cork oak</name>
    <dbReference type="NCBI Taxonomy" id="58331"/>
    <lineage>
        <taxon>Eukaryota</taxon>
        <taxon>Viridiplantae</taxon>
        <taxon>Streptophyta</taxon>
        <taxon>Embryophyta</taxon>
        <taxon>Tracheophyta</taxon>
        <taxon>Spermatophyta</taxon>
        <taxon>Magnoliopsida</taxon>
        <taxon>eudicotyledons</taxon>
        <taxon>Gunneridae</taxon>
        <taxon>Pentapetalae</taxon>
        <taxon>rosids</taxon>
        <taxon>fabids</taxon>
        <taxon>Fagales</taxon>
        <taxon>Fagaceae</taxon>
        <taxon>Quercus</taxon>
    </lineage>
</organism>
<dbReference type="InterPro" id="IPR050231">
    <property type="entry name" value="Iron_ascorbate_oxido_reductase"/>
</dbReference>
<dbReference type="SUPFAM" id="SSF51197">
    <property type="entry name" value="Clavaminate synthase-like"/>
    <property type="match status" value="1"/>
</dbReference>
<gene>
    <name evidence="4" type="primary">AOP1.2_5</name>
    <name evidence="4" type="ORF">CFP56_042104</name>
</gene>
<feature type="domain" description="Non-haem dioxygenase N-terminal" evidence="3">
    <location>
        <begin position="9"/>
        <end position="90"/>
    </location>
</feature>
<reference evidence="4" key="3">
    <citation type="submission" date="2023-07" db="EMBL/GenBank/DDBJ databases">
        <title>An improved reference 1 genome and first organelle genomes of Quercus suber.</title>
        <authorList>
            <consortium name="Genosuber Consortium"/>
            <person name="Usie A."/>
            <person name="Serra O."/>
            <person name="Barros P."/>
        </authorList>
    </citation>
    <scope>NUCLEOTIDE SEQUENCE</scope>
    <source>
        <strain evidence="4">HL8</strain>
        <tissue evidence="4">Leaves</tissue>
    </source>
</reference>
<dbReference type="GO" id="GO:0051213">
    <property type="term" value="F:dioxygenase activity"/>
    <property type="evidence" value="ECO:0007669"/>
    <property type="project" value="UniProtKB-KW"/>
</dbReference>
<proteinExistence type="predicted"/>
<sequence>MAIQTQAKIPVFDFSNLDLKSGTSTSWFSACKDVCNALERYGCFMVELGKNTLSELHNAMFTSIPELFEFPTETKLKVTYDRPFHGYSSFPPFERMMIDNATFKDVTQNESANSYVKLTAELDKMVTRMVFENYCVKNYYDSLMESTTHNLVLLKYTEPEKTGTNQGIPSHTDKHFTTIIHQNRVKGSEIKTKDVMLTENSETRVSLGLVSYNNKTIWVLEEFVDEQHPLLYKPLNLNDYAHAHIASIAQRKEVPIAAYCGV</sequence>
<evidence type="ECO:0000313" key="4">
    <source>
        <dbReference type="EMBL" id="KAK7860169.1"/>
    </source>
</evidence>
<accession>A0AAW0M9P4</accession>
<evidence type="ECO:0000259" key="3">
    <source>
        <dbReference type="Pfam" id="PF14226"/>
    </source>
</evidence>
<evidence type="ECO:0000256" key="2">
    <source>
        <dbReference type="ARBA" id="ARBA00023004"/>
    </source>
</evidence>
<dbReference type="InterPro" id="IPR026992">
    <property type="entry name" value="DIOX_N"/>
</dbReference>
<keyword evidence="1" id="KW-0479">Metal-binding</keyword>
<comment type="caution">
    <text evidence="4">The sequence shown here is derived from an EMBL/GenBank/DDBJ whole genome shotgun (WGS) entry which is preliminary data.</text>
</comment>
<reference evidence="4" key="2">
    <citation type="journal article" date="2018" name="Sci. Data">
        <title>The draft genome sequence of cork oak.</title>
        <authorList>
            <person name="Ramos A.M."/>
            <person name="Usie A."/>
            <person name="Barbosa P."/>
            <person name="Barros P.M."/>
            <person name="Capote T."/>
            <person name="Chaves I."/>
            <person name="Simoes F."/>
            <person name="Abreu I."/>
            <person name="Carrasquinho I."/>
            <person name="Faro C."/>
            <person name="Guimaraes J.B."/>
            <person name="Mendonca D."/>
            <person name="Nobrega F."/>
            <person name="Rodrigues L."/>
            <person name="Saibo N.J.M."/>
            <person name="Varela M.C."/>
            <person name="Egas C."/>
            <person name="Matos J."/>
            <person name="Miguel C.M."/>
            <person name="Oliveira M.M."/>
            <person name="Ricardo C.P."/>
            <person name="Goncalves S."/>
        </authorList>
    </citation>
    <scope>NUCLEOTIDE SEQUENCE [LARGE SCALE GENOMIC DNA]</scope>
    <source>
        <strain evidence="4">HL8</strain>
    </source>
</reference>
<dbReference type="Pfam" id="PF14226">
    <property type="entry name" value="DIOX_N"/>
    <property type="match status" value="1"/>
</dbReference>
<dbReference type="AlphaFoldDB" id="A0AAW0M9P4"/>
<dbReference type="EMBL" id="PKMF04000008">
    <property type="protein sequence ID" value="KAK7860169.1"/>
    <property type="molecule type" value="Genomic_DNA"/>
</dbReference>
<dbReference type="GO" id="GO:0046872">
    <property type="term" value="F:metal ion binding"/>
    <property type="evidence" value="ECO:0007669"/>
    <property type="project" value="UniProtKB-KW"/>
</dbReference>
<dbReference type="PANTHER" id="PTHR47990">
    <property type="entry name" value="2-OXOGLUTARATE (2OG) AND FE(II)-DEPENDENT OXYGENASE SUPERFAMILY PROTEIN-RELATED"/>
    <property type="match status" value="1"/>
</dbReference>
<protein>
    <submittedName>
        <fullName evidence="4">2-oxoglutarate-dependent dioxygenase aop1.2</fullName>
    </submittedName>
</protein>
<keyword evidence="4" id="KW-0223">Dioxygenase</keyword>
<keyword evidence="2" id="KW-0408">Iron</keyword>
<evidence type="ECO:0000256" key="1">
    <source>
        <dbReference type="ARBA" id="ARBA00022723"/>
    </source>
</evidence>
<dbReference type="InterPro" id="IPR027443">
    <property type="entry name" value="IPNS-like_sf"/>
</dbReference>
<keyword evidence="4" id="KW-0560">Oxidoreductase</keyword>
<name>A0AAW0M9P4_QUESU</name>